<evidence type="ECO:0000256" key="3">
    <source>
        <dbReference type="ARBA" id="ARBA00023163"/>
    </source>
</evidence>
<dbReference type="PANTHER" id="PTHR30055">
    <property type="entry name" value="HTH-TYPE TRANSCRIPTIONAL REGULATOR RUTR"/>
    <property type="match status" value="1"/>
</dbReference>
<organism evidence="6 7">
    <name type="scientific">Zhihengliuella alba</name>
    <dbReference type="NCBI Taxonomy" id="547018"/>
    <lineage>
        <taxon>Bacteria</taxon>
        <taxon>Bacillati</taxon>
        <taxon>Actinomycetota</taxon>
        <taxon>Actinomycetes</taxon>
        <taxon>Micrococcales</taxon>
        <taxon>Micrococcaceae</taxon>
        <taxon>Zhihengliuella</taxon>
    </lineage>
</organism>
<evidence type="ECO:0000259" key="5">
    <source>
        <dbReference type="PROSITE" id="PS50977"/>
    </source>
</evidence>
<dbReference type="PRINTS" id="PR00455">
    <property type="entry name" value="HTHTETR"/>
</dbReference>
<keyword evidence="2 4" id="KW-0238">DNA-binding</keyword>
<dbReference type="Gene3D" id="1.10.357.10">
    <property type="entry name" value="Tetracycline Repressor, domain 2"/>
    <property type="match status" value="1"/>
</dbReference>
<dbReference type="InterPro" id="IPR009057">
    <property type="entry name" value="Homeodomain-like_sf"/>
</dbReference>
<dbReference type="RefSeq" id="WP_344882503.1">
    <property type="nucleotide sequence ID" value="NZ_BAABCJ010000002.1"/>
</dbReference>
<keyword evidence="1" id="KW-0805">Transcription regulation</keyword>
<comment type="caution">
    <text evidence="6">The sequence shown here is derived from an EMBL/GenBank/DDBJ whole genome shotgun (WGS) entry which is preliminary data.</text>
</comment>
<gene>
    <name evidence="6" type="ORF">GCM10022377_15620</name>
</gene>
<dbReference type="Proteomes" id="UP001501536">
    <property type="component" value="Unassembled WGS sequence"/>
</dbReference>
<evidence type="ECO:0000313" key="6">
    <source>
        <dbReference type="EMBL" id="GAA3702891.1"/>
    </source>
</evidence>
<evidence type="ECO:0000313" key="7">
    <source>
        <dbReference type="Proteomes" id="UP001501536"/>
    </source>
</evidence>
<feature type="DNA-binding region" description="H-T-H motif" evidence="4">
    <location>
        <begin position="41"/>
        <end position="60"/>
    </location>
</feature>
<evidence type="ECO:0000256" key="4">
    <source>
        <dbReference type="PROSITE-ProRule" id="PRU00335"/>
    </source>
</evidence>
<feature type="domain" description="HTH tetR-type" evidence="5">
    <location>
        <begin position="18"/>
        <end position="78"/>
    </location>
</feature>
<reference evidence="7" key="1">
    <citation type="journal article" date="2019" name="Int. J. Syst. Evol. Microbiol.">
        <title>The Global Catalogue of Microorganisms (GCM) 10K type strain sequencing project: providing services to taxonomists for standard genome sequencing and annotation.</title>
        <authorList>
            <consortium name="The Broad Institute Genomics Platform"/>
            <consortium name="The Broad Institute Genome Sequencing Center for Infectious Disease"/>
            <person name="Wu L."/>
            <person name="Ma J."/>
        </authorList>
    </citation>
    <scope>NUCLEOTIDE SEQUENCE [LARGE SCALE GENOMIC DNA]</scope>
    <source>
        <strain evidence="7">JCM 16961</strain>
    </source>
</reference>
<accession>A0ABP7DD73</accession>
<proteinExistence type="predicted"/>
<protein>
    <submittedName>
        <fullName evidence="6">TetR/AcrR family transcriptional regulator C-terminal domain-containing protein</fullName>
    </submittedName>
</protein>
<dbReference type="EMBL" id="BAABCJ010000002">
    <property type="protein sequence ID" value="GAA3702891.1"/>
    <property type="molecule type" value="Genomic_DNA"/>
</dbReference>
<sequence length="223" mass="23847">MPSARTAPRRRGRPSEPILSTERITDTAIRIISSRGFGDLTMTALARELGVSASALYNHMPSKREVLIRVQDRINQEIDCSGFERLPWDLALEHWARSYRDCYAELTALIPVVAVLSVADSPHTLRMYETVAQSLSAAGWQGAEVVEVIVAVESLVFGAAYDATAPADIFDAGEHAALAPTFTAAVAARPAEAGAAADAAFDVALSAMLDGLRARLSAARARP</sequence>
<dbReference type="PROSITE" id="PS50977">
    <property type="entry name" value="HTH_TETR_2"/>
    <property type="match status" value="1"/>
</dbReference>
<name>A0ABP7DD73_9MICC</name>
<dbReference type="InterPro" id="IPR001647">
    <property type="entry name" value="HTH_TetR"/>
</dbReference>
<dbReference type="PANTHER" id="PTHR30055:SF151">
    <property type="entry name" value="TRANSCRIPTIONAL REGULATORY PROTEIN"/>
    <property type="match status" value="1"/>
</dbReference>
<dbReference type="SUPFAM" id="SSF48498">
    <property type="entry name" value="Tetracyclin repressor-like, C-terminal domain"/>
    <property type="match status" value="1"/>
</dbReference>
<dbReference type="InterPro" id="IPR050109">
    <property type="entry name" value="HTH-type_TetR-like_transc_reg"/>
</dbReference>
<dbReference type="InterPro" id="IPR036271">
    <property type="entry name" value="Tet_transcr_reg_TetR-rel_C_sf"/>
</dbReference>
<evidence type="ECO:0000256" key="1">
    <source>
        <dbReference type="ARBA" id="ARBA00023015"/>
    </source>
</evidence>
<dbReference type="Pfam" id="PF02909">
    <property type="entry name" value="TetR_C_1"/>
    <property type="match status" value="1"/>
</dbReference>
<keyword evidence="7" id="KW-1185">Reference proteome</keyword>
<dbReference type="Pfam" id="PF00440">
    <property type="entry name" value="TetR_N"/>
    <property type="match status" value="1"/>
</dbReference>
<dbReference type="InterPro" id="IPR004111">
    <property type="entry name" value="Repressor_TetR_C"/>
</dbReference>
<evidence type="ECO:0000256" key="2">
    <source>
        <dbReference type="ARBA" id="ARBA00023125"/>
    </source>
</evidence>
<keyword evidence="3" id="KW-0804">Transcription</keyword>
<dbReference type="SUPFAM" id="SSF46689">
    <property type="entry name" value="Homeodomain-like"/>
    <property type="match status" value="1"/>
</dbReference>